<proteinExistence type="predicted"/>
<feature type="transmembrane region" description="Helical" evidence="5">
    <location>
        <begin position="117"/>
        <end position="134"/>
    </location>
</feature>
<dbReference type="InterPro" id="IPR037185">
    <property type="entry name" value="EmrE-like"/>
</dbReference>
<dbReference type="InterPro" id="IPR000620">
    <property type="entry name" value="EamA_dom"/>
</dbReference>
<dbReference type="EMBL" id="MJMI01000142">
    <property type="protein sequence ID" value="OLQ85449.1"/>
    <property type="molecule type" value="Genomic_DNA"/>
</dbReference>
<comment type="caution">
    <text evidence="7">The sequence shown here is derived from an EMBL/GenBank/DDBJ whole genome shotgun (WGS) entry which is preliminary data.</text>
</comment>
<evidence type="ECO:0000256" key="4">
    <source>
        <dbReference type="ARBA" id="ARBA00023136"/>
    </source>
</evidence>
<feature type="domain" description="EamA" evidence="6">
    <location>
        <begin position="141"/>
        <end position="280"/>
    </location>
</feature>
<dbReference type="InterPro" id="IPR050638">
    <property type="entry name" value="AA-Vitamin_Transporters"/>
</dbReference>
<feature type="transmembrane region" description="Helical" evidence="5">
    <location>
        <begin position="263"/>
        <end position="282"/>
    </location>
</feature>
<accession>A0ABX3F9D8</accession>
<evidence type="ECO:0000259" key="6">
    <source>
        <dbReference type="Pfam" id="PF00892"/>
    </source>
</evidence>
<reference evidence="7 8" key="1">
    <citation type="submission" date="2016-09" db="EMBL/GenBank/DDBJ databases">
        <title>Genomic Taxonomy of the Vibrionaceae.</title>
        <authorList>
            <person name="Gonzalez-Castillo A."/>
            <person name="Gomez-Gil B."/>
            <person name="Enciso-Ibarra K."/>
        </authorList>
    </citation>
    <scope>NUCLEOTIDE SEQUENCE [LARGE SCALE GENOMIC DNA]</scope>
    <source>
        <strain evidence="7 8">CAIM 1731</strain>
    </source>
</reference>
<feature type="transmembrane region" description="Helical" evidence="5">
    <location>
        <begin position="7"/>
        <end position="27"/>
    </location>
</feature>
<dbReference type="RefSeq" id="WP_075652329.1">
    <property type="nucleotide sequence ID" value="NZ_AP019658.1"/>
</dbReference>
<feature type="transmembrane region" description="Helical" evidence="5">
    <location>
        <begin position="203"/>
        <end position="226"/>
    </location>
</feature>
<sequence length="302" mass="32530">MQSRDLFLAIVVMVIWGVNFTMIKLGVSDVNPLIATAARFALAATPLVLFISKPDTHWLYVVSYGVVFGVGVWGMASWSIVAGLSSGMSSVLLTTNVIFGMLVGVLVFKESLTRRKLIGGVLATIAVGLSIVTTNGNVTLLGVLLIMISALSWVAMSIIIKVSKTQEPFAFSVWGMLVAPIPLIALAVSLYSTDVIFQAWHNWSWSTSAAVIFQAYPTSLFGYWVWNKMLLKYPLSVISPLHLLVPLAALISGYVVYDESLSASQLVSCALYLIGISLIVVAPKPSSQQTKKQGISEAVKQA</sequence>
<protein>
    <recommendedName>
        <fullName evidence="6">EamA domain-containing protein</fullName>
    </recommendedName>
</protein>
<feature type="transmembrane region" description="Helical" evidence="5">
    <location>
        <begin position="87"/>
        <end position="108"/>
    </location>
</feature>
<dbReference type="Pfam" id="PF00892">
    <property type="entry name" value="EamA"/>
    <property type="match status" value="2"/>
</dbReference>
<feature type="transmembrane region" description="Helical" evidence="5">
    <location>
        <begin position="233"/>
        <end position="257"/>
    </location>
</feature>
<dbReference type="Proteomes" id="UP000186206">
    <property type="component" value="Unassembled WGS sequence"/>
</dbReference>
<name>A0ABX3F9D8_9VIBR</name>
<evidence type="ECO:0000313" key="7">
    <source>
        <dbReference type="EMBL" id="OLQ85449.1"/>
    </source>
</evidence>
<evidence type="ECO:0000256" key="1">
    <source>
        <dbReference type="ARBA" id="ARBA00004141"/>
    </source>
</evidence>
<evidence type="ECO:0000313" key="8">
    <source>
        <dbReference type="Proteomes" id="UP000186206"/>
    </source>
</evidence>
<feature type="transmembrane region" description="Helical" evidence="5">
    <location>
        <begin position="140"/>
        <end position="159"/>
    </location>
</feature>
<keyword evidence="3 5" id="KW-1133">Transmembrane helix</keyword>
<gene>
    <name evidence="7" type="ORF">BIY21_04210</name>
</gene>
<dbReference type="PANTHER" id="PTHR32322">
    <property type="entry name" value="INNER MEMBRANE TRANSPORTER"/>
    <property type="match status" value="1"/>
</dbReference>
<keyword evidence="2 5" id="KW-0812">Transmembrane</keyword>
<keyword evidence="4 5" id="KW-0472">Membrane</keyword>
<evidence type="ECO:0000256" key="3">
    <source>
        <dbReference type="ARBA" id="ARBA00022989"/>
    </source>
</evidence>
<keyword evidence="8" id="KW-1185">Reference proteome</keyword>
<dbReference type="PANTHER" id="PTHR32322:SF9">
    <property type="entry name" value="AMINO-ACID METABOLITE EFFLUX PUMP-RELATED"/>
    <property type="match status" value="1"/>
</dbReference>
<evidence type="ECO:0000256" key="2">
    <source>
        <dbReference type="ARBA" id="ARBA00022692"/>
    </source>
</evidence>
<organism evidence="7 8">
    <name type="scientific">Vibrio ponticus</name>
    <dbReference type="NCBI Taxonomy" id="265668"/>
    <lineage>
        <taxon>Bacteria</taxon>
        <taxon>Pseudomonadati</taxon>
        <taxon>Pseudomonadota</taxon>
        <taxon>Gammaproteobacteria</taxon>
        <taxon>Vibrionales</taxon>
        <taxon>Vibrionaceae</taxon>
        <taxon>Vibrio</taxon>
    </lineage>
</organism>
<feature type="transmembrane region" description="Helical" evidence="5">
    <location>
        <begin position="33"/>
        <end position="51"/>
    </location>
</feature>
<feature type="transmembrane region" description="Helical" evidence="5">
    <location>
        <begin position="171"/>
        <end position="191"/>
    </location>
</feature>
<feature type="domain" description="EamA" evidence="6">
    <location>
        <begin position="6"/>
        <end position="130"/>
    </location>
</feature>
<feature type="transmembrane region" description="Helical" evidence="5">
    <location>
        <begin position="58"/>
        <end position="81"/>
    </location>
</feature>
<dbReference type="SUPFAM" id="SSF103481">
    <property type="entry name" value="Multidrug resistance efflux transporter EmrE"/>
    <property type="match status" value="2"/>
</dbReference>
<comment type="subcellular location">
    <subcellularLocation>
        <location evidence="1">Membrane</location>
        <topology evidence="1">Multi-pass membrane protein</topology>
    </subcellularLocation>
</comment>
<evidence type="ECO:0000256" key="5">
    <source>
        <dbReference type="SAM" id="Phobius"/>
    </source>
</evidence>